<dbReference type="PANTHER" id="PTHR30086:SF20">
    <property type="entry name" value="ARGININE EXPORTER PROTEIN ARGO-RELATED"/>
    <property type="match status" value="1"/>
</dbReference>
<dbReference type="PANTHER" id="PTHR30086">
    <property type="entry name" value="ARGININE EXPORTER PROTEIN ARGO"/>
    <property type="match status" value="1"/>
</dbReference>
<feature type="transmembrane region" description="Helical" evidence="7">
    <location>
        <begin position="71"/>
        <end position="92"/>
    </location>
</feature>
<organism evidence="8 9">
    <name type="scientific">Candidatus Mucispirillum faecigallinarum</name>
    <dbReference type="NCBI Taxonomy" id="2838699"/>
    <lineage>
        <taxon>Bacteria</taxon>
        <taxon>Pseudomonadati</taxon>
        <taxon>Deferribacterota</taxon>
        <taxon>Deferribacteres</taxon>
        <taxon>Deferribacterales</taxon>
        <taxon>Mucispirillaceae</taxon>
        <taxon>Mucispirillum</taxon>
    </lineage>
</organism>
<evidence type="ECO:0000256" key="7">
    <source>
        <dbReference type="SAM" id="Phobius"/>
    </source>
</evidence>
<evidence type="ECO:0000256" key="2">
    <source>
        <dbReference type="ARBA" id="ARBA00022475"/>
    </source>
</evidence>
<dbReference type="InterPro" id="IPR001123">
    <property type="entry name" value="LeuE-type"/>
</dbReference>
<dbReference type="GO" id="GO:0005886">
    <property type="term" value="C:plasma membrane"/>
    <property type="evidence" value="ECO:0007669"/>
    <property type="project" value="UniProtKB-SubCell"/>
</dbReference>
<feature type="transmembrane region" description="Helical" evidence="7">
    <location>
        <begin position="34"/>
        <end position="59"/>
    </location>
</feature>
<accession>A0A9D2GSW0</accession>
<feature type="transmembrane region" description="Helical" evidence="7">
    <location>
        <begin position="6"/>
        <end position="27"/>
    </location>
</feature>
<evidence type="ECO:0000313" key="8">
    <source>
        <dbReference type="EMBL" id="HIZ88554.1"/>
    </source>
</evidence>
<dbReference type="AlphaFoldDB" id="A0A9D2GSW0"/>
<feature type="region of interest" description="Disordered" evidence="6">
    <location>
        <begin position="235"/>
        <end position="275"/>
    </location>
</feature>
<evidence type="ECO:0000256" key="6">
    <source>
        <dbReference type="SAM" id="MobiDB-lite"/>
    </source>
</evidence>
<keyword evidence="4 7" id="KW-1133">Transmembrane helix</keyword>
<evidence type="ECO:0000256" key="5">
    <source>
        <dbReference type="ARBA" id="ARBA00023136"/>
    </source>
</evidence>
<dbReference type="GO" id="GO:0015171">
    <property type="term" value="F:amino acid transmembrane transporter activity"/>
    <property type="evidence" value="ECO:0007669"/>
    <property type="project" value="TreeGrafter"/>
</dbReference>
<evidence type="ECO:0000256" key="4">
    <source>
        <dbReference type="ARBA" id="ARBA00022989"/>
    </source>
</evidence>
<feature type="transmembrane region" description="Helical" evidence="7">
    <location>
        <begin position="113"/>
        <end position="134"/>
    </location>
</feature>
<comment type="caution">
    <text evidence="8">The sequence shown here is derived from an EMBL/GenBank/DDBJ whole genome shotgun (WGS) entry which is preliminary data.</text>
</comment>
<reference evidence="8" key="2">
    <citation type="submission" date="2021-04" db="EMBL/GenBank/DDBJ databases">
        <authorList>
            <person name="Gilroy R."/>
        </authorList>
    </citation>
    <scope>NUCLEOTIDE SEQUENCE</scope>
    <source>
        <strain evidence="8">ChiW4-1371</strain>
    </source>
</reference>
<dbReference type="EMBL" id="DXAQ01000019">
    <property type="protein sequence ID" value="HIZ88554.1"/>
    <property type="molecule type" value="Genomic_DNA"/>
</dbReference>
<keyword evidence="2" id="KW-1003">Cell membrane</keyword>
<evidence type="ECO:0000256" key="1">
    <source>
        <dbReference type="ARBA" id="ARBA00004651"/>
    </source>
</evidence>
<feature type="transmembrane region" description="Helical" evidence="7">
    <location>
        <begin position="146"/>
        <end position="170"/>
    </location>
</feature>
<reference evidence="8" key="1">
    <citation type="journal article" date="2021" name="PeerJ">
        <title>Extensive microbial diversity within the chicken gut microbiome revealed by metagenomics and culture.</title>
        <authorList>
            <person name="Gilroy R."/>
            <person name="Ravi A."/>
            <person name="Getino M."/>
            <person name="Pursley I."/>
            <person name="Horton D.L."/>
            <person name="Alikhan N.F."/>
            <person name="Baker D."/>
            <person name="Gharbi K."/>
            <person name="Hall N."/>
            <person name="Watson M."/>
            <person name="Adriaenssens E.M."/>
            <person name="Foster-Nyarko E."/>
            <person name="Jarju S."/>
            <person name="Secka A."/>
            <person name="Antonio M."/>
            <person name="Oren A."/>
            <person name="Chaudhuri R.R."/>
            <person name="La Ragione R."/>
            <person name="Hildebrand F."/>
            <person name="Pallen M.J."/>
        </authorList>
    </citation>
    <scope>NUCLEOTIDE SEQUENCE</scope>
    <source>
        <strain evidence="8">ChiW4-1371</strain>
    </source>
</reference>
<keyword evidence="3 7" id="KW-0812">Transmembrane</keyword>
<evidence type="ECO:0000256" key="3">
    <source>
        <dbReference type="ARBA" id="ARBA00022692"/>
    </source>
</evidence>
<keyword evidence="5 7" id="KW-0472">Membrane</keyword>
<feature type="transmembrane region" description="Helical" evidence="7">
    <location>
        <begin position="182"/>
        <end position="199"/>
    </location>
</feature>
<gene>
    <name evidence="8" type="ORF">H9804_01285</name>
</gene>
<comment type="subcellular location">
    <subcellularLocation>
        <location evidence="1">Cell membrane</location>
        <topology evidence="1">Multi-pass membrane protein</topology>
    </subcellularLocation>
</comment>
<evidence type="ECO:0000313" key="9">
    <source>
        <dbReference type="Proteomes" id="UP000824176"/>
    </source>
</evidence>
<proteinExistence type="predicted"/>
<dbReference type="Proteomes" id="UP000824176">
    <property type="component" value="Unassembled WGS sequence"/>
</dbReference>
<name>A0A9D2GSW0_9BACT</name>
<sequence length="275" mass="30838">MFNDFINGFLLELSLVMTVGLQSAFILKQGIRREFVIIAVLTCFFSETLLVTIGIAGMGALVRSIPHLNQIITGIGIVFLLFYAGKSLYAAVKKNDYIIIDNEEKGLISKKEVLLSGLAFALLNPHVIIDTTIMGSLAANFYPHHWVFGAGVISAAFVWYAFLGTVGATLAKPLNKPKTWKVINILIAALCIYMATQFIQNFNNPNHEHSHINLFSVFGVDDSIIENVHNHEADDDHIHEDHNHDENHNHNDYEHNDEHIHNEHSKDGTVLEHKH</sequence>
<dbReference type="Pfam" id="PF01810">
    <property type="entry name" value="LysE"/>
    <property type="match status" value="1"/>
</dbReference>
<protein>
    <submittedName>
        <fullName evidence="8">LysE family transporter</fullName>
    </submittedName>
</protein>